<name>A0ABT3SQX0_9GAMM</name>
<dbReference type="Pfam" id="PF00355">
    <property type="entry name" value="Rieske"/>
    <property type="match status" value="1"/>
</dbReference>
<dbReference type="CDD" id="cd03528">
    <property type="entry name" value="Rieske_RO_ferredoxin"/>
    <property type="match status" value="1"/>
</dbReference>
<keyword evidence="2" id="KW-0479">Metal-binding</keyword>
<dbReference type="PROSITE" id="PS51296">
    <property type="entry name" value="RIESKE"/>
    <property type="match status" value="1"/>
</dbReference>
<comment type="cofactor">
    <cofactor evidence="5">
        <name>[2Fe-2S] cluster</name>
        <dbReference type="ChEBI" id="CHEBI:190135"/>
    </cofactor>
</comment>
<dbReference type="PANTHER" id="PTHR21496:SF0">
    <property type="entry name" value="RIESKE DOMAIN-CONTAINING PROTEIN"/>
    <property type="match status" value="1"/>
</dbReference>
<comment type="caution">
    <text evidence="8">The sequence shown here is derived from an EMBL/GenBank/DDBJ whole genome shotgun (WGS) entry which is preliminary data.</text>
</comment>
<dbReference type="Proteomes" id="UP001143307">
    <property type="component" value="Unassembled WGS sequence"/>
</dbReference>
<sequence length="112" mass="12067">MNFYRSKRVNEFLQVASLSDLPQGQTLCVEIDGREVLLCHTAEGVYAVDNLCSHADARLCDGKLKGQKILCPLHGAAFDVRDGSALTRPAITPIASHSVTVDDDAILVALTD</sequence>
<evidence type="ECO:0000259" key="7">
    <source>
        <dbReference type="PROSITE" id="PS51296"/>
    </source>
</evidence>
<evidence type="ECO:0000256" key="5">
    <source>
        <dbReference type="ARBA" id="ARBA00034078"/>
    </source>
</evidence>
<keyword evidence="9" id="KW-1185">Reference proteome</keyword>
<dbReference type="InterPro" id="IPR017941">
    <property type="entry name" value="Rieske_2Fe-2S"/>
</dbReference>
<evidence type="ECO:0000256" key="1">
    <source>
        <dbReference type="ARBA" id="ARBA00022714"/>
    </source>
</evidence>
<organism evidence="8 9">
    <name type="scientific">Candidatus Seongchinamella marina</name>
    <dbReference type="NCBI Taxonomy" id="2518990"/>
    <lineage>
        <taxon>Bacteria</taxon>
        <taxon>Pseudomonadati</taxon>
        <taxon>Pseudomonadota</taxon>
        <taxon>Gammaproteobacteria</taxon>
        <taxon>Cellvibrionales</taxon>
        <taxon>Halieaceae</taxon>
        <taxon>Seongchinamella</taxon>
    </lineage>
</organism>
<evidence type="ECO:0000256" key="6">
    <source>
        <dbReference type="ARBA" id="ARBA00038001"/>
    </source>
</evidence>
<evidence type="ECO:0000313" key="8">
    <source>
        <dbReference type="EMBL" id="MCX2972369.1"/>
    </source>
</evidence>
<keyword evidence="3" id="KW-0408">Iron</keyword>
<keyword evidence="1" id="KW-0001">2Fe-2S</keyword>
<evidence type="ECO:0000256" key="3">
    <source>
        <dbReference type="ARBA" id="ARBA00023004"/>
    </source>
</evidence>
<dbReference type="PANTHER" id="PTHR21496">
    <property type="entry name" value="FERREDOXIN-RELATED"/>
    <property type="match status" value="1"/>
</dbReference>
<keyword evidence="4" id="KW-0411">Iron-sulfur</keyword>
<accession>A0ABT3SQX0</accession>
<evidence type="ECO:0000256" key="2">
    <source>
        <dbReference type="ARBA" id="ARBA00022723"/>
    </source>
</evidence>
<comment type="similarity">
    <text evidence="6">Belongs to the bacterial ring-hydroxylating dioxygenase ferredoxin component family.</text>
</comment>
<gene>
    <name evidence="8" type="ORF">EYC87_02045</name>
</gene>
<dbReference type="Gene3D" id="2.102.10.10">
    <property type="entry name" value="Rieske [2Fe-2S] iron-sulphur domain"/>
    <property type="match status" value="1"/>
</dbReference>
<feature type="domain" description="Rieske" evidence="7">
    <location>
        <begin position="13"/>
        <end position="108"/>
    </location>
</feature>
<protein>
    <submittedName>
        <fullName evidence="8">Non-heme iron oxygenase ferredoxin subunit</fullName>
    </submittedName>
</protein>
<proteinExistence type="inferred from homology"/>
<evidence type="ECO:0000313" key="9">
    <source>
        <dbReference type="Proteomes" id="UP001143307"/>
    </source>
</evidence>
<dbReference type="SUPFAM" id="SSF50022">
    <property type="entry name" value="ISP domain"/>
    <property type="match status" value="1"/>
</dbReference>
<dbReference type="EMBL" id="SHNP01000001">
    <property type="protein sequence ID" value="MCX2972369.1"/>
    <property type="molecule type" value="Genomic_DNA"/>
</dbReference>
<dbReference type="InterPro" id="IPR036922">
    <property type="entry name" value="Rieske_2Fe-2S_sf"/>
</dbReference>
<reference evidence="8" key="1">
    <citation type="submission" date="2019-02" db="EMBL/GenBank/DDBJ databases">
        <authorList>
            <person name="Li S.-H."/>
        </authorList>
    </citation>
    <scope>NUCLEOTIDE SEQUENCE</scope>
    <source>
        <strain evidence="8">IMCC8485</strain>
    </source>
</reference>
<evidence type="ECO:0000256" key="4">
    <source>
        <dbReference type="ARBA" id="ARBA00023014"/>
    </source>
</evidence>